<feature type="domain" description="Reverse transcriptase" evidence="2">
    <location>
        <begin position="322"/>
        <end position="594"/>
    </location>
</feature>
<dbReference type="InterPro" id="IPR036875">
    <property type="entry name" value="Znf_CCHC_sf"/>
</dbReference>
<protein>
    <recommendedName>
        <fullName evidence="2">Reverse transcriptase domain-containing protein</fullName>
    </recommendedName>
</protein>
<feature type="region of interest" description="Disordered" evidence="1">
    <location>
        <begin position="717"/>
        <end position="809"/>
    </location>
</feature>
<dbReference type="SUPFAM" id="SSF56672">
    <property type="entry name" value="DNA/RNA polymerases"/>
    <property type="match status" value="2"/>
</dbReference>
<name>A0AAE1KDP6_PETCI</name>
<dbReference type="InterPro" id="IPR000477">
    <property type="entry name" value="RT_dom"/>
</dbReference>
<dbReference type="PANTHER" id="PTHR36688:SF2">
    <property type="entry name" value="ENDONUCLEASE_EXONUCLEASE_PHOSPHATASE DOMAIN-CONTAINING PROTEIN"/>
    <property type="match status" value="1"/>
</dbReference>
<evidence type="ECO:0000259" key="2">
    <source>
        <dbReference type="PROSITE" id="PS50878"/>
    </source>
</evidence>
<dbReference type="InterPro" id="IPR052560">
    <property type="entry name" value="RdDP_mobile_element"/>
</dbReference>
<evidence type="ECO:0000256" key="1">
    <source>
        <dbReference type="SAM" id="MobiDB-lite"/>
    </source>
</evidence>
<dbReference type="GO" id="GO:0071897">
    <property type="term" value="P:DNA biosynthetic process"/>
    <property type="evidence" value="ECO:0007669"/>
    <property type="project" value="UniProtKB-ARBA"/>
</dbReference>
<organism evidence="3 4">
    <name type="scientific">Petrolisthes cinctipes</name>
    <name type="common">Flat porcelain crab</name>
    <dbReference type="NCBI Taxonomy" id="88211"/>
    <lineage>
        <taxon>Eukaryota</taxon>
        <taxon>Metazoa</taxon>
        <taxon>Ecdysozoa</taxon>
        <taxon>Arthropoda</taxon>
        <taxon>Crustacea</taxon>
        <taxon>Multicrustacea</taxon>
        <taxon>Malacostraca</taxon>
        <taxon>Eumalacostraca</taxon>
        <taxon>Eucarida</taxon>
        <taxon>Decapoda</taxon>
        <taxon>Pleocyemata</taxon>
        <taxon>Anomura</taxon>
        <taxon>Galatheoidea</taxon>
        <taxon>Porcellanidae</taxon>
        <taxon>Petrolisthes</taxon>
    </lineage>
</organism>
<dbReference type="Proteomes" id="UP001286313">
    <property type="component" value="Unassembled WGS sequence"/>
</dbReference>
<dbReference type="GO" id="GO:0003676">
    <property type="term" value="F:nucleic acid binding"/>
    <property type="evidence" value="ECO:0007669"/>
    <property type="project" value="InterPro"/>
</dbReference>
<dbReference type="GO" id="GO:0008270">
    <property type="term" value="F:zinc ion binding"/>
    <property type="evidence" value="ECO:0007669"/>
    <property type="project" value="InterPro"/>
</dbReference>
<keyword evidence="4" id="KW-1185">Reference proteome</keyword>
<dbReference type="EMBL" id="JAWQEG010002789">
    <property type="protein sequence ID" value="KAK3869753.1"/>
    <property type="molecule type" value="Genomic_DNA"/>
</dbReference>
<feature type="compositionally biased region" description="Basic residues" evidence="1">
    <location>
        <begin position="1260"/>
        <end position="1275"/>
    </location>
</feature>
<dbReference type="Gene3D" id="3.60.10.10">
    <property type="entry name" value="Endonuclease/exonuclease/phosphatase"/>
    <property type="match status" value="1"/>
</dbReference>
<reference evidence="3" key="1">
    <citation type="submission" date="2023-10" db="EMBL/GenBank/DDBJ databases">
        <title>Genome assemblies of two species of porcelain crab, Petrolisthes cinctipes and Petrolisthes manimaculis (Anomura: Porcellanidae).</title>
        <authorList>
            <person name="Angst P."/>
        </authorList>
    </citation>
    <scope>NUCLEOTIDE SEQUENCE</scope>
    <source>
        <strain evidence="3">PB745_01</strain>
        <tissue evidence="3">Gill</tissue>
    </source>
</reference>
<dbReference type="SUPFAM" id="SSF57756">
    <property type="entry name" value="Retrovirus zinc finger-like domains"/>
    <property type="match status" value="1"/>
</dbReference>
<comment type="caution">
    <text evidence="3">The sequence shown here is derived from an EMBL/GenBank/DDBJ whole genome shotgun (WGS) entry which is preliminary data.</text>
</comment>
<dbReference type="PROSITE" id="PS50878">
    <property type="entry name" value="RT_POL"/>
    <property type="match status" value="1"/>
</dbReference>
<dbReference type="InterPro" id="IPR036691">
    <property type="entry name" value="Endo/exonu/phosph_ase_sf"/>
</dbReference>
<accession>A0AAE1KDP6</accession>
<gene>
    <name evidence="3" type="ORF">Pcinc_024981</name>
</gene>
<dbReference type="Pfam" id="PF00078">
    <property type="entry name" value="RVT_1"/>
    <property type="match status" value="1"/>
</dbReference>
<feature type="region of interest" description="Disordered" evidence="1">
    <location>
        <begin position="1146"/>
        <end position="1275"/>
    </location>
</feature>
<feature type="compositionally biased region" description="Low complexity" evidence="1">
    <location>
        <begin position="1159"/>
        <end position="1176"/>
    </location>
</feature>
<evidence type="ECO:0000313" key="3">
    <source>
        <dbReference type="EMBL" id="KAK3869753.1"/>
    </source>
</evidence>
<feature type="compositionally biased region" description="Polar residues" evidence="1">
    <location>
        <begin position="1146"/>
        <end position="1158"/>
    </location>
</feature>
<evidence type="ECO:0000313" key="4">
    <source>
        <dbReference type="Proteomes" id="UP001286313"/>
    </source>
</evidence>
<proteinExistence type="predicted"/>
<sequence>MARLISDSNLVLLNDGSPTRVDDNTGNFSVLDLSLVSPSIAASCQWLPIDDSLGSDHFPIVIKFKSDTIKEPSAPKFNVKKADWVSFTKGVNIEIVGETIDDKVNNIQDNILKAAMATIPKTSVDSAKHRVPWWTPDCRRVLCERNRAYRLFKNRISDENFRKYKLARARARRTIRQAKRDSWRCFVSSINSETSISQVWSTVRKLNKKKISNKITNITFNNINYDEPRDIANALARQFSFASSSENYHPAFLPIKEASELQHIDFATGDELDYNSDLTMQELVQALGACSGTSPGPDEIRYEMIKHLDHDSMVKMLQVFNEIWRGHTFPNSWHFAHVIPIPKGGGDPRSTSSYRPIALTSCLCKVMERIVNRRLLHFLNSRNLLVDEQCGFRKGRQTLDQLVNLEVQIQEAFAKKQFLIAVFLDIEKAYDMTWRHGLLRKLYAMGLRGNLPFFVKNFISDRTFSVKLFSDTVTFSDIFVQANGVPQGSVLSLTLFLCMINDILPAPPRNLKYSLYADDCAIWHSSCNAEFSATRIQLALDLIHNWVLQWGFKFSVRKSVGVIFTHRKKPDVRLTMGVNPLPIQNSTKFLGLYFDSRLTWRVHVSQLKIKCLKALNLLKCISGTQWGADRKSLLMLYKSLIRSRVDYGSIVYGSASESVLKGLDVVQNACLRVCLGALRCTRIERLEVESQVPPLRLRRDQLLLVYCAKKSRVPSHLPGNALLRQQHPGGHGARPLAEGPSRPSGNPCAPGGTGVRPMGTRPQVQVPGEPSHPPGNALVRHLQPGGHGDRPPEGPSYPPGRRTAPEGTGVRSLRARLHDLVECVGIELSTIDSLVLVNIAPWVTPSGGGGHDRPPPPQTNEPRNDGRYETRTPLDIDVKNASFVMLHATGSAPLAGLNPFIVQKVIDGWAGVVESVKKLASGDLLVKTFNSKQVATLLKLRQIHNYEVEAKIPQAMNSCRGVITCRDLMMMEETEIIEEMKNQDIIDARFITRLEDGIRKKTATLILTFGKVSLPETVKIGYEIVKVRPFILNPLRCLNCQIYGHGNRTCKASSPVCGRCATPGHAEEKCTSVELSCFHCKGTHSTSSRDCPKWKLEKEVCSVKAVRGISYHDARKAVMGSQATPSPNISYASAVISRPVMCTISTQTESEPSEQAEQSTSTPTIITPSKTITKSTNSYSQALQSEKQKKKSDKYDKINYTTLKPNKSLPCTHPTPTSSGERRDSSSSVESGRLTIDEEAMDVSGRKNRERSPGSYSPRGGRHKKTKRSGRPRNS</sequence>
<feature type="region of interest" description="Disordered" evidence="1">
    <location>
        <begin position="844"/>
        <end position="870"/>
    </location>
</feature>
<dbReference type="CDD" id="cd01650">
    <property type="entry name" value="RT_nLTR_like"/>
    <property type="match status" value="1"/>
</dbReference>
<dbReference type="PANTHER" id="PTHR36688">
    <property type="entry name" value="ENDO/EXONUCLEASE/PHOSPHATASE DOMAIN-CONTAINING PROTEIN"/>
    <property type="match status" value="1"/>
</dbReference>
<dbReference type="AlphaFoldDB" id="A0AAE1KDP6"/>
<dbReference type="SUPFAM" id="SSF56219">
    <property type="entry name" value="DNase I-like"/>
    <property type="match status" value="1"/>
</dbReference>
<dbReference type="InterPro" id="IPR043502">
    <property type="entry name" value="DNA/RNA_pol_sf"/>
</dbReference>